<dbReference type="FunFam" id="3.30.830.10:FF:000015">
    <property type="entry name" value="Putative zinc metalloprotease"/>
    <property type="match status" value="1"/>
</dbReference>
<keyword evidence="4" id="KW-1185">Reference proteome</keyword>
<dbReference type="Pfam" id="PF00675">
    <property type="entry name" value="Peptidase_M16"/>
    <property type="match status" value="1"/>
</dbReference>
<sequence>MTAWKQLAAVDVGTVRQKVTVEKHRSTTSGITVYLAQVPGPLVCGTLVFATEAHSDAGEPHCLEHLVFMGSESYPYKGVLDLVANRSLAQGTNAWTETDHTAFTVETVGARAFLHVLPVYLDHLFFPLLRESAFRTEVYHVVGETCADAGVVYSEMEARENTAESKGLLRCLRSLYGEPARCGYAAETGGILDEIRQLTNERVRAYHQQFYRPDNFALFVSGVVDRDLLFATLSRFEQRLVSVFTATHRRPWSERVPPAPRFGLVRERVLFPAERADCPDEATDDTGIVFIGWRGPPIHDLVMRTAIEVMNDYLSESGNAPLQEALVECSDAFCNDVSFMQMDFRITANILQVENVPMHRLDDVFDRVMGILEVTHEQGIDVNGRLRTIIERRRRQFFAALEDGANDAILSLLIPEFLYNDQDDQGYFRQALDMPGVLAHLAALDESFWREHILRRWYLPGDGDHGASLVSCIVCQPSKDEANRLRTEAALRIQERLERLSAAERVALGQRLQESVAEHQVSIPESLVPVCSGLLDPASISRFRVETIRIDDVGSGVRLQIDDVDSEFVRLTALLDTRGLSGRQRLLLPLFLETLFNTRVGERDHRAVRDALLADTVDYGCAIGLSKEGGDAGAGFAIGAFSQLISVTIKSERALYETCVHWLYDILYRSQLETNRVRIAAQKLLNDVAQHRRDGSALVAWLSNEVLYGANDEANIPAMAPFRQRHLLRQVLKLLGENRNDRDEDEHDDDDEHDGDMKYDDCGEAHSFDAPERVIPSTLHHRADEMPSRVWTANALATDASASPDWSRTTGTSQRYSMTALLDELEALRRSLTSPGKVFLHAVLHCDERLDALLEPWKQTFGVISGMLPNGNGPLPAHPQLVQFSHEVRPSASVPRRCIVAGVDGVDSCYAKLISDGPKSFLDPDYPLYLVLFELLDALEGPLWRDIRGAGLAYGYNLGCTPESGTVSLSLYRSTAFEGALSAALGVLERFHQQPQELIDENTVASACSGVLCTLLNQESTVEAAAFQRLCNSCRGFEGDYTGELLAKVINVTPAKLTEFATRVLAAFRLEHCLVTVVTNPAKAPAAMEVLQSRGALRTTCVDSLDDFFALEKTV</sequence>
<dbReference type="Gene3D" id="3.30.830.10">
    <property type="entry name" value="Metalloenzyme, LuxS/M16 peptidase-like"/>
    <property type="match status" value="4"/>
</dbReference>
<dbReference type="GeneID" id="16994854"/>
<evidence type="ECO:0000313" key="4">
    <source>
        <dbReference type="Proteomes" id="UP000007014"/>
    </source>
</evidence>
<dbReference type="OrthoDB" id="4953at2759"/>
<dbReference type="InterPro" id="IPR011765">
    <property type="entry name" value="Pept_M16_N"/>
</dbReference>
<dbReference type="Pfam" id="PF05193">
    <property type="entry name" value="Peptidase_M16_C"/>
    <property type="match status" value="1"/>
</dbReference>
<dbReference type="InterPro" id="IPR007863">
    <property type="entry name" value="Peptidase_M16_C"/>
</dbReference>
<proteinExistence type="predicted"/>
<dbReference type="Proteomes" id="UP000007014">
    <property type="component" value="Chromosome 13"/>
</dbReference>
<protein>
    <submittedName>
        <fullName evidence="3">Uncharacterized protein</fullName>
    </submittedName>
</protein>
<dbReference type="eggNOG" id="KOG0961">
    <property type="taxonomic scope" value="Eukaryota"/>
</dbReference>
<feature type="domain" description="Peptidase M16 C-terminal" evidence="2">
    <location>
        <begin position="198"/>
        <end position="342"/>
    </location>
</feature>
<dbReference type="HOGENOM" id="CLU_006065_0_0_1"/>
<dbReference type="SUPFAM" id="SSF63411">
    <property type="entry name" value="LuxS/MPP-like metallohydrolase"/>
    <property type="match status" value="3"/>
</dbReference>
<reference evidence="3 4" key="2">
    <citation type="journal article" date="2007" name="BMC Biol.">
        <title>A 100%-complete sequence reveals unusually simple genomic features in the hot-spring red alga Cyanidioschyzon merolae.</title>
        <authorList>
            <person name="Nozaki H."/>
            <person name="Takano H."/>
            <person name="Misumi O."/>
            <person name="Terasawa K."/>
            <person name="Matsuzaki M."/>
            <person name="Maruyama S."/>
            <person name="Nishida K."/>
            <person name="Yagisawa F."/>
            <person name="Yoshida Y."/>
            <person name="Fujiwara T."/>
            <person name="Takio S."/>
            <person name="Tamura K."/>
            <person name="Chung S.J."/>
            <person name="Nakamura S."/>
            <person name="Kuroiwa H."/>
            <person name="Tanaka K."/>
            <person name="Sato N."/>
            <person name="Kuroiwa T."/>
        </authorList>
    </citation>
    <scope>NUCLEOTIDE SEQUENCE [LARGE SCALE GENOMIC DNA]</scope>
    <source>
        <strain evidence="3 4">10D</strain>
    </source>
</reference>
<gene>
    <name evidence="3" type="ORF">CYME_CMM154C</name>
</gene>
<dbReference type="AlphaFoldDB" id="M1UTB7"/>
<feature type="domain" description="Peptidase M16 N-terminal" evidence="1">
    <location>
        <begin position="53"/>
        <end position="141"/>
    </location>
</feature>
<evidence type="ECO:0000259" key="1">
    <source>
        <dbReference type="Pfam" id="PF00675"/>
    </source>
</evidence>
<dbReference type="MEROPS" id="M16.A18"/>
<dbReference type="PANTHER" id="PTHR43016">
    <property type="entry name" value="PRESEQUENCE PROTEASE"/>
    <property type="match status" value="1"/>
</dbReference>
<name>M1UTB7_CYAM1</name>
<dbReference type="RefSeq" id="XP_005537047.1">
    <property type="nucleotide sequence ID" value="XM_005536990.1"/>
</dbReference>
<dbReference type="Gramene" id="CMM154CT">
    <property type="protein sequence ID" value="CMM154CT"/>
    <property type="gene ID" value="CMM154C"/>
</dbReference>
<evidence type="ECO:0000313" key="3">
    <source>
        <dbReference type="EMBL" id="BAM81011.1"/>
    </source>
</evidence>
<dbReference type="OMA" id="WEGFARI"/>
<dbReference type="KEGG" id="cme:CYME_CMM154C"/>
<accession>M1UTB7</accession>
<dbReference type="PANTHER" id="PTHR43016:SF16">
    <property type="entry name" value="METALLOPROTEASE, PUTATIVE (AFU_ORTHOLOGUE AFUA_4G07610)-RELATED"/>
    <property type="match status" value="1"/>
</dbReference>
<organism evidence="3 4">
    <name type="scientific">Cyanidioschyzon merolae (strain NIES-3377 / 10D)</name>
    <name type="common">Unicellular red alga</name>
    <dbReference type="NCBI Taxonomy" id="280699"/>
    <lineage>
        <taxon>Eukaryota</taxon>
        <taxon>Rhodophyta</taxon>
        <taxon>Bangiophyceae</taxon>
        <taxon>Cyanidiales</taxon>
        <taxon>Cyanidiaceae</taxon>
        <taxon>Cyanidioschyzon</taxon>
    </lineage>
</organism>
<reference evidence="3 4" key="1">
    <citation type="journal article" date="2004" name="Nature">
        <title>Genome sequence of the ultrasmall unicellular red alga Cyanidioschyzon merolae 10D.</title>
        <authorList>
            <person name="Matsuzaki M."/>
            <person name="Misumi O."/>
            <person name="Shin-i T."/>
            <person name="Maruyama S."/>
            <person name="Takahara M."/>
            <person name="Miyagishima S."/>
            <person name="Mori T."/>
            <person name="Nishida K."/>
            <person name="Yagisawa F."/>
            <person name="Nishida K."/>
            <person name="Yoshida Y."/>
            <person name="Nishimura Y."/>
            <person name="Nakao S."/>
            <person name="Kobayashi T."/>
            <person name="Momoyama Y."/>
            <person name="Higashiyama T."/>
            <person name="Minoda A."/>
            <person name="Sano M."/>
            <person name="Nomoto H."/>
            <person name="Oishi K."/>
            <person name="Hayashi H."/>
            <person name="Ohta F."/>
            <person name="Nishizaka S."/>
            <person name="Haga S."/>
            <person name="Miura S."/>
            <person name="Morishita T."/>
            <person name="Kabeya Y."/>
            <person name="Terasawa K."/>
            <person name="Suzuki Y."/>
            <person name="Ishii Y."/>
            <person name="Asakawa S."/>
            <person name="Takano H."/>
            <person name="Ohta N."/>
            <person name="Kuroiwa H."/>
            <person name="Tanaka K."/>
            <person name="Shimizu N."/>
            <person name="Sugano S."/>
            <person name="Sato N."/>
            <person name="Nozaki H."/>
            <person name="Ogasawara N."/>
            <person name="Kohara Y."/>
            <person name="Kuroiwa T."/>
        </authorList>
    </citation>
    <scope>NUCLEOTIDE SEQUENCE [LARGE SCALE GENOMIC DNA]</scope>
    <source>
        <strain evidence="3 4">10D</strain>
    </source>
</reference>
<evidence type="ECO:0000259" key="2">
    <source>
        <dbReference type="Pfam" id="PF05193"/>
    </source>
</evidence>
<dbReference type="GO" id="GO:0046872">
    <property type="term" value="F:metal ion binding"/>
    <property type="evidence" value="ECO:0007669"/>
    <property type="project" value="InterPro"/>
</dbReference>
<dbReference type="EMBL" id="AP006495">
    <property type="protein sequence ID" value="BAM81011.1"/>
    <property type="molecule type" value="Genomic_DNA"/>
</dbReference>
<dbReference type="InterPro" id="IPR011249">
    <property type="entry name" value="Metalloenz_LuxS/M16"/>
</dbReference>